<keyword evidence="3" id="KW-1185">Reference proteome</keyword>
<dbReference type="EMBL" id="QCZH01000024">
    <property type="protein sequence ID" value="PWA06741.1"/>
    <property type="molecule type" value="Genomic_DNA"/>
</dbReference>
<proteinExistence type="predicted"/>
<dbReference type="AlphaFoldDB" id="A0A2U1JNI9"/>
<sequence>MKNRNLFSLGLLILTFFSGMNIHAQDPPKPVYITITTLHRNLNTDGKDWKTTEQEFFDKVTSKNELIIGHEILTHYYTENNSEVLMVNVYKTWEDIEKSGTITEDLIKKAWPDEKTRTAFLEKQNSYYSPMHSDEIYSSITSVGEKEFKATTKEPMVVYIRRSQMAMTGKGKGMKEYNEKVTLKDPYIKAYYPYRHAWGSDSRDFMEAFFFDSLSDLEKSNEKQDELAKAAWPKEADSKAFFDELKLAFTGIHGDYIYHNLPAVSK</sequence>
<keyword evidence="1" id="KW-0732">Signal</keyword>
<dbReference type="OrthoDB" id="1445639at2"/>
<evidence type="ECO:0008006" key="4">
    <source>
        <dbReference type="Google" id="ProtNLM"/>
    </source>
</evidence>
<dbReference type="Proteomes" id="UP000245618">
    <property type="component" value="Unassembled WGS sequence"/>
</dbReference>
<reference evidence="2 3" key="1">
    <citation type="submission" date="2018-04" db="EMBL/GenBank/DDBJ databases">
        <title>Flavobacterium sp. nov., isolated from glacier ice.</title>
        <authorList>
            <person name="Liu Q."/>
            <person name="Xin Y.-H."/>
        </authorList>
    </citation>
    <scope>NUCLEOTIDE SEQUENCE [LARGE SCALE GENOMIC DNA]</scope>
    <source>
        <strain evidence="2 3">LB2P30</strain>
    </source>
</reference>
<dbReference type="RefSeq" id="WP_116764456.1">
    <property type="nucleotide sequence ID" value="NZ_QCZH01000024.1"/>
</dbReference>
<feature type="signal peptide" evidence="1">
    <location>
        <begin position="1"/>
        <end position="24"/>
    </location>
</feature>
<name>A0A2U1JNI9_9FLAO</name>
<gene>
    <name evidence="2" type="ORF">DB891_15300</name>
</gene>
<comment type="caution">
    <text evidence="2">The sequence shown here is derived from an EMBL/GenBank/DDBJ whole genome shotgun (WGS) entry which is preliminary data.</text>
</comment>
<evidence type="ECO:0000313" key="2">
    <source>
        <dbReference type="EMBL" id="PWA06741.1"/>
    </source>
</evidence>
<feature type="chain" id="PRO_5015525878" description="NIPSNAP family containing protein" evidence="1">
    <location>
        <begin position="25"/>
        <end position="266"/>
    </location>
</feature>
<evidence type="ECO:0000256" key="1">
    <source>
        <dbReference type="SAM" id="SignalP"/>
    </source>
</evidence>
<evidence type="ECO:0000313" key="3">
    <source>
        <dbReference type="Proteomes" id="UP000245618"/>
    </source>
</evidence>
<accession>A0A2U1JNI9</accession>
<protein>
    <recommendedName>
        <fullName evidence="4">NIPSNAP family containing protein</fullName>
    </recommendedName>
</protein>
<organism evidence="2 3">
    <name type="scientific">Flavobacterium laiguense</name>
    <dbReference type="NCBI Taxonomy" id="2169409"/>
    <lineage>
        <taxon>Bacteria</taxon>
        <taxon>Pseudomonadati</taxon>
        <taxon>Bacteroidota</taxon>
        <taxon>Flavobacteriia</taxon>
        <taxon>Flavobacteriales</taxon>
        <taxon>Flavobacteriaceae</taxon>
        <taxon>Flavobacterium</taxon>
    </lineage>
</organism>